<dbReference type="InterPro" id="IPR017853">
    <property type="entry name" value="GH"/>
</dbReference>
<evidence type="ECO:0000259" key="1">
    <source>
        <dbReference type="Pfam" id="PF13547"/>
    </source>
</evidence>
<gene>
    <name evidence="4" type="ORF">GR183_12350</name>
</gene>
<dbReference type="InterPro" id="IPR056490">
    <property type="entry name" value="Rcc01698_C"/>
</dbReference>
<reference evidence="4 5" key="1">
    <citation type="submission" date="2019-12" db="EMBL/GenBank/DDBJ databases">
        <authorList>
            <person name="Li M."/>
        </authorList>
    </citation>
    <scope>NUCLEOTIDE SEQUENCE [LARGE SCALE GENOMIC DNA]</scope>
    <source>
        <strain evidence="4 5">GBMRC 2046</strain>
    </source>
</reference>
<dbReference type="Gene3D" id="3.20.20.80">
    <property type="entry name" value="Glycosidases"/>
    <property type="match status" value="1"/>
</dbReference>
<evidence type="ECO:0008006" key="6">
    <source>
        <dbReference type="Google" id="ProtNLM"/>
    </source>
</evidence>
<feature type="domain" description="Rcc01698-like C-terminal" evidence="3">
    <location>
        <begin position="1037"/>
        <end position="1136"/>
    </location>
</feature>
<evidence type="ECO:0000313" key="4">
    <source>
        <dbReference type="EMBL" id="MXN65697.1"/>
    </source>
</evidence>
<dbReference type="Pfam" id="PF13550">
    <property type="entry name" value="Phage-tail_3"/>
    <property type="match status" value="1"/>
</dbReference>
<evidence type="ECO:0000313" key="5">
    <source>
        <dbReference type="Proteomes" id="UP000433101"/>
    </source>
</evidence>
<dbReference type="EMBL" id="WUMV01000006">
    <property type="protein sequence ID" value="MXN65697.1"/>
    <property type="molecule type" value="Genomic_DNA"/>
</dbReference>
<accession>A0A7X3LV64</accession>
<dbReference type="Proteomes" id="UP000433101">
    <property type="component" value="Unassembled WGS sequence"/>
</dbReference>
<organism evidence="4 5">
    <name type="scientific">Stappia sediminis</name>
    <dbReference type="NCBI Taxonomy" id="2692190"/>
    <lineage>
        <taxon>Bacteria</taxon>
        <taxon>Pseudomonadati</taxon>
        <taxon>Pseudomonadota</taxon>
        <taxon>Alphaproteobacteria</taxon>
        <taxon>Hyphomicrobiales</taxon>
        <taxon>Stappiaceae</taxon>
        <taxon>Stappia</taxon>
    </lineage>
</organism>
<protein>
    <recommendedName>
        <fullName evidence="6">Phage tail protein</fullName>
    </recommendedName>
</protein>
<dbReference type="Pfam" id="PF23666">
    <property type="entry name" value="Rcc01698_C"/>
    <property type="match status" value="1"/>
</dbReference>
<dbReference type="InterPro" id="IPR025195">
    <property type="entry name" value="GTA_TIM_dom"/>
</dbReference>
<feature type="domain" description="Tip attachment protein J" evidence="2">
    <location>
        <begin position="779"/>
        <end position="946"/>
    </location>
</feature>
<dbReference type="SUPFAM" id="SSF51445">
    <property type="entry name" value="(Trans)glycosidases"/>
    <property type="match status" value="1"/>
</dbReference>
<proteinExistence type="predicted"/>
<sequence length="1294" mass="138230">MATLVLTAAGQALGAAFGGSLGAVLGQAAGAVAGSAIDSALFGESRTIEGRRLADLDVQASSEGASIPLVYGRVRLAGQVIWATRFEEEVSEERQGGKGGGGGAKVRSYRYFANFAVALAQGLVSHIGRVWADGKPLDLSNLTYRVYLGTGDQPADPLIAAKQGETPAYRHTAYVVFERLPLEPFGNRLPQLSFEVIRAVEPLEPMVRAVSLIPGAGEFVYEPGEVTRTPRRGVSETENRHILHADSNFLASLDELTALCPNLESVALVVAWFGDDLRAGQCTIRPKTESAVKTTRGASWAVSGTGRAQAEVVSQQDGRPAYGGTPSDASVIAAIKELKGRGLRVVLYPFVLMDIAPGNGLPDPYGGQEQAAYPWRGRITGADGQAVAVNEIAAFAGNASPGDFLVQASGVGYSGPVEWSYRRFILHCAHLGQAAGGVDAMLIGSEMRGLTQLSDDLGGYPFVDALRTLAGDVRSVVGADTKITYAADWSEYASHTPVPGDLRFPLDPLWAEPAIDIVGIDNYLPIADQRDGGDPDGNFDSYDLEALRGHIAGGEYFDWFYANDTDRKAGIRTPITDGAYGKPFVYRAKDLAGWWANAHYERTGGLEHAMPTDWVPQAKPIWFTELGFPAVDKGANQPNVFPDPKSAESALPYFSTGARDDLLQRRALEAQLSWWSNGHPDFAMGDNPVSSVYGGPMVDAANIHVWSWDARPFPVFPASGDVWADGANWRAGHWLNGRLGSVSLKGLAETIALDLGVPDDVLEAENVGGIVDGIAVAGPASPRRVIEPLSAAFGAVGADLGQSVTLVPAWRPPVSEIGEDDLADAGQDEPTVAILRNHSSDLASEIRFAARDALRDHRRFVAASRRIEGEGRRVVETDTGAVSDAETLGRHAEQALVRQWAEREEIRFALSPHRLDVEPGDILDLMPSQGAGIARRFTLRVEAIEDGPVRLVTARSVSAPPVITHETREFGGQGRVTLARSGPAEVIIVDLPALPGGQDDHAPRIAAFASPWPGGLAVYRGANTGGLAPAGRIERPATMGELATDLSPGPTGRWDNVSQVEMELYGGILSSRPDIDVLGGANTLVAIPESGEIEIFQFQTAELIGERRYRLSLLLRGQLGTEAGAMEGLPEGARVVLLDDAFITLPLSLDRLGLEESYRIVPEGQPLDGAAAVMLDHAASGRGVLPLDPVHIAAYRDTDGKVVFRWIRRTRIGGDGWIGTDVPLGEEREAYEIDLMSAAGEVLATMETERSELRLEPEEELLIFGVPQSVFNIRIYQISGAIGRGLPGGAELRV</sequence>
<name>A0A7X3LV64_9HYPH</name>
<dbReference type="InterPro" id="IPR032876">
    <property type="entry name" value="J_dom"/>
</dbReference>
<evidence type="ECO:0000259" key="2">
    <source>
        <dbReference type="Pfam" id="PF13550"/>
    </source>
</evidence>
<keyword evidence="5" id="KW-1185">Reference proteome</keyword>
<dbReference type="RefSeq" id="WP_160775957.1">
    <property type="nucleotide sequence ID" value="NZ_WUMV01000006.1"/>
</dbReference>
<dbReference type="CDD" id="cd19607">
    <property type="entry name" value="GTA_TIM-barrel-like"/>
    <property type="match status" value="1"/>
</dbReference>
<feature type="domain" description="GTA TIM-barrel-like" evidence="1">
    <location>
        <begin position="419"/>
        <end position="717"/>
    </location>
</feature>
<dbReference type="Pfam" id="PF13547">
    <property type="entry name" value="GTA_TIM"/>
    <property type="match status" value="1"/>
</dbReference>
<comment type="caution">
    <text evidence="4">The sequence shown here is derived from an EMBL/GenBank/DDBJ whole genome shotgun (WGS) entry which is preliminary data.</text>
</comment>
<evidence type="ECO:0000259" key="3">
    <source>
        <dbReference type="Pfam" id="PF23666"/>
    </source>
</evidence>